<keyword evidence="8" id="KW-0808">Transferase</keyword>
<keyword evidence="8" id="KW-0418">Kinase</keyword>
<evidence type="ECO:0000256" key="5">
    <source>
        <dbReference type="SAM" id="Phobius"/>
    </source>
</evidence>
<dbReference type="CDD" id="cd00082">
    <property type="entry name" value="HisKA"/>
    <property type="match status" value="1"/>
</dbReference>
<feature type="transmembrane region" description="Helical" evidence="5">
    <location>
        <begin position="218"/>
        <end position="239"/>
    </location>
</feature>
<evidence type="ECO:0000313" key="8">
    <source>
        <dbReference type="EMBL" id="SOC81101.1"/>
    </source>
</evidence>
<feature type="transmembrane region" description="Helical" evidence="5">
    <location>
        <begin position="398"/>
        <end position="421"/>
    </location>
</feature>
<dbReference type="Proteomes" id="UP000219193">
    <property type="component" value="Unassembled WGS sequence"/>
</dbReference>
<dbReference type="EMBL" id="OCMF01000004">
    <property type="protein sequence ID" value="SOC81101.1"/>
    <property type="molecule type" value="Genomic_DNA"/>
</dbReference>
<feature type="domain" description="Histidine kinase" evidence="7">
    <location>
        <begin position="480"/>
        <end position="730"/>
    </location>
</feature>
<reference evidence="9" key="1">
    <citation type="submission" date="2017-09" db="EMBL/GenBank/DDBJ databases">
        <authorList>
            <person name="Varghese N."/>
            <person name="Submissions S."/>
        </authorList>
    </citation>
    <scope>NUCLEOTIDE SEQUENCE [LARGE SCALE GENOMIC DNA]</scope>
    <source>
        <strain evidence="9">CGMCC 1.12641</strain>
    </source>
</reference>
<proteinExistence type="predicted"/>
<dbReference type="Pfam" id="PF02518">
    <property type="entry name" value="HATPase_c"/>
    <property type="match status" value="1"/>
</dbReference>
<keyword evidence="4" id="KW-0175">Coiled coil</keyword>
<protein>
    <recommendedName>
        <fullName evidence="2">histidine kinase</fullName>
        <ecNumber evidence="2">2.7.13.3</ecNumber>
    </recommendedName>
</protein>
<feature type="transmembrane region" description="Helical" evidence="5">
    <location>
        <begin position="279"/>
        <end position="300"/>
    </location>
</feature>
<dbReference type="PANTHER" id="PTHR43065">
    <property type="entry name" value="SENSOR HISTIDINE KINASE"/>
    <property type="match status" value="1"/>
</dbReference>
<evidence type="ECO:0000256" key="3">
    <source>
        <dbReference type="ARBA" id="ARBA00022553"/>
    </source>
</evidence>
<dbReference type="Gene3D" id="3.30.565.10">
    <property type="entry name" value="Histidine kinase-like ATPase, C-terminal domain"/>
    <property type="match status" value="1"/>
</dbReference>
<dbReference type="PRINTS" id="PR00344">
    <property type="entry name" value="BCTRLSENSOR"/>
</dbReference>
<dbReference type="InterPro" id="IPR036097">
    <property type="entry name" value="HisK_dim/P_sf"/>
</dbReference>
<accession>A0A285X6Y7</accession>
<feature type="signal peptide" evidence="6">
    <location>
        <begin position="1"/>
        <end position="22"/>
    </location>
</feature>
<dbReference type="GO" id="GO:0000155">
    <property type="term" value="F:phosphorelay sensor kinase activity"/>
    <property type="evidence" value="ECO:0007669"/>
    <property type="project" value="InterPro"/>
</dbReference>
<evidence type="ECO:0000256" key="4">
    <source>
        <dbReference type="SAM" id="Coils"/>
    </source>
</evidence>
<dbReference type="OrthoDB" id="9806995at2"/>
<dbReference type="Gene3D" id="1.10.287.130">
    <property type="match status" value="1"/>
</dbReference>
<keyword evidence="9" id="KW-1185">Reference proteome</keyword>
<comment type="catalytic activity">
    <reaction evidence="1">
        <text>ATP + protein L-histidine = ADP + protein N-phospho-L-histidine.</text>
        <dbReference type="EC" id="2.7.13.3"/>
    </reaction>
</comment>
<dbReference type="InterPro" id="IPR003661">
    <property type="entry name" value="HisK_dim/P_dom"/>
</dbReference>
<dbReference type="SUPFAM" id="SSF55874">
    <property type="entry name" value="ATPase domain of HSP90 chaperone/DNA topoisomerase II/histidine kinase"/>
    <property type="match status" value="1"/>
</dbReference>
<evidence type="ECO:0000256" key="1">
    <source>
        <dbReference type="ARBA" id="ARBA00000085"/>
    </source>
</evidence>
<dbReference type="AlphaFoldDB" id="A0A285X6Y7"/>
<keyword evidence="3" id="KW-0597">Phosphoprotein</keyword>
<dbReference type="InterPro" id="IPR005467">
    <property type="entry name" value="His_kinase_dom"/>
</dbReference>
<keyword evidence="5" id="KW-0812">Transmembrane</keyword>
<dbReference type="SUPFAM" id="SSF47384">
    <property type="entry name" value="Homodimeric domain of signal transducing histidine kinase"/>
    <property type="match status" value="1"/>
</dbReference>
<evidence type="ECO:0000256" key="2">
    <source>
        <dbReference type="ARBA" id="ARBA00012438"/>
    </source>
</evidence>
<keyword evidence="5" id="KW-1133">Transmembrane helix</keyword>
<dbReference type="PROSITE" id="PS50109">
    <property type="entry name" value="HIS_KIN"/>
    <property type="match status" value="1"/>
</dbReference>
<organism evidence="8 9">
    <name type="scientific">Salinimicrobium sediminis</name>
    <dbReference type="NCBI Taxonomy" id="1343891"/>
    <lineage>
        <taxon>Bacteria</taxon>
        <taxon>Pseudomonadati</taxon>
        <taxon>Bacteroidota</taxon>
        <taxon>Flavobacteriia</taxon>
        <taxon>Flavobacteriales</taxon>
        <taxon>Flavobacteriaceae</taxon>
        <taxon>Salinimicrobium</taxon>
    </lineage>
</organism>
<keyword evidence="5" id="KW-0472">Membrane</keyword>
<feature type="transmembrane region" description="Helical" evidence="5">
    <location>
        <begin position="312"/>
        <end position="331"/>
    </location>
</feature>
<name>A0A285X6Y7_9FLAO</name>
<sequence>MAFLKILIFLLLLQTGSYTVMAQNSPGQSEFTGDVLLFHDSITTGELKEIHLSSLKGWKFSPKNDPSFSSKDLDDSKWITISKPLSEEGAVPDSLWNGFGWFRMKVKIDSSFSSSVTFQSYPGSGAVELYINDSLVLKRGNPSPNAAAQKLQPANFSVGEWYRFKPGETYQLAMKYSFHNIRDLSFFMLMNPVTDVGIHMFPPKSLDKIIEEEHTMQIVFNSAGIILFMVMVLHLFFFLKIKNDRNNFWIFLITFLVFIFALLININNRINSNNYNLELGLLFITQVTLTIVMGILPLVLHKVLEVKAGIFWKIYTIVPFTVFMGVSLIYSQNILSSIVKSESPPVLLILFTLLGGIVALVKAHKSKRRDMSIVAASFLGFPILLLVAIISFEALDIGGLLLGALIILSILTVIPIGLSLFQAKRFLRLHNQMDLLVENRTGELEQAMQNLQRSNEDLKAAQDQLVQQEKLASLGQLTAGIAHEIKNPLNFVTNFSDLCIELIAEAKAEVQALMTTENKTPDPENAKDNGILRTLKELLITVEGNLEKIYEHGNRADGIVKSMLLHSRGGSGKFQPVMFNALVEEYVRLAYHGMRASPNPIDIQIVFDLDSSIDEVSLITEDFSRVILNLCNNAFDAIREKLKTESFSPRLEVKTFKTEDSIILEIIDNGTGIPDDIKEKILQPFFTTKRGTDGTGLGLSITNDIVKAHGGSIGIESVPGEGAKFIVKIQ</sequence>
<feature type="transmembrane region" description="Helical" evidence="5">
    <location>
        <begin position="373"/>
        <end position="392"/>
    </location>
</feature>
<feature type="transmembrane region" description="Helical" evidence="5">
    <location>
        <begin position="248"/>
        <end position="267"/>
    </location>
</feature>
<dbReference type="SMART" id="SM00387">
    <property type="entry name" value="HATPase_c"/>
    <property type="match status" value="1"/>
</dbReference>
<evidence type="ECO:0000259" key="7">
    <source>
        <dbReference type="PROSITE" id="PS50109"/>
    </source>
</evidence>
<feature type="chain" id="PRO_5013352514" description="histidine kinase" evidence="6">
    <location>
        <begin position="23"/>
        <end position="730"/>
    </location>
</feature>
<dbReference type="InterPro" id="IPR003594">
    <property type="entry name" value="HATPase_dom"/>
</dbReference>
<feature type="coiled-coil region" evidence="4">
    <location>
        <begin position="437"/>
        <end position="471"/>
    </location>
</feature>
<dbReference type="EC" id="2.7.13.3" evidence="2"/>
<feature type="transmembrane region" description="Helical" evidence="5">
    <location>
        <begin position="343"/>
        <end position="361"/>
    </location>
</feature>
<evidence type="ECO:0000313" key="9">
    <source>
        <dbReference type="Proteomes" id="UP000219193"/>
    </source>
</evidence>
<dbReference type="SMART" id="SM00388">
    <property type="entry name" value="HisKA"/>
    <property type="match status" value="1"/>
</dbReference>
<evidence type="ECO:0000256" key="6">
    <source>
        <dbReference type="SAM" id="SignalP"/>
    </source>
</evidence>
<dbReference type="InterPro" id="IPR036890">
    <property type="entry name" value="HATPase_C_sf"/>
</dbReference>
<dbReference type="PANTHER" id="PTHR43065:SF42">
    <property type="entry name" value="TWO-COMPONENT SENSOR PPRA"/>
    <property type="match status" value="1"/>
</dbReference>
<keyword evidence="6" id="KW-0732">Signal</keyword>
<dbReference type="InterPro" id="IPR004358">
    <property type="entry name" value="Sig_transdc_His_kin-like_C"/>
</dbReference>
<dbReference type="Gene3D" id="2.60.120.260">
    <property type="entry name" value="Galactose-binding domain-like"/>
    <property type="match status" value="1"/>
</dbReference>
<gene>
    <name evidence="8" type="ORF">SAMN06296241_2673</name>
</gene>